<evidence type="ECO:0000256" key="2">
    <source>
        <dbReference type="ARBA" id="ARBA00023015"/>
    </source>
</evidence>
<evidence type="ECO:0000259" key="5">
    <source>
        <dbReference type="PROSITE" id="PS50937"/>
    </source>
</evidence>
<dbReference type="Gene3D" id="1.10.1660.10">
    <property type="match status" value="1"/>
</dbReference>
<evidence type="ECO:0000256" key="1">
    <source>
        <dbReference type="ARBA" id="ARBA00022491"/>
    </source>
</evidence>
<dbReference type="CDD" id="cd01282">
    <property type="entry name" value="HTH_MerR-like_sg3"/>
    <property type="match status" value="1"/>
</dbReference>
<dbReference type="SUPFAM" id="SSF46955">
    <property type="entry name" value="Putative DNA-binding domain"/>
    <property type="match status" value="1"/>
</dbReference>
<evidence type="ECO:0000313" key="6">
    <source>
        <dbReference type="EMBL" id="SES86750.1"/>
    </source>
</evidence>
<organism evidence="6 7">
    <name type="scientific">Geodermatophilus poikilotrophus</name>
    <dbReference type="NCBI Taxonomy" id="1333667"/>
    <lineage>
        <taxon>Bacteria</taxon>
        <taxon>Bacillati</taxon>
        <taxon>Actinomycetota</taxon>
        <taxon>Actinomycetes</taxon>
        <taxon>Geodermatophilales</taxon>
        <taxon>Geodermatophilaceae</taxon>
        <taxon>Geodermatophilus</taxon>
    </lineage>
</organism>
<evidence type="ECO:0000256" key="3">
    <source>
        <dbReference type="ARBA" id="ARBA00023125"/>
    </source>
</evidence>
<keyword evidence="1" id="KW-0678">Repressor</keyword>
<gene>
    <name evidence="6" type="ORF">SAMN04488546_0833</name>
</gene>
<name>A0A1H9ZYA6_9ACTN</name>
<evidence type="ECO:0000313" key="7">
    <source>
        <dbReference type="Proteomes" id="UP000198507"/>
    </source>
</evidence>
<dbReference type="GO" id="GO:0003677">
    <property type="term" value="F:DNA binding"/>
    <property type="evidence" value="ECO:0007669"/>
    <property type="project" value="UniProtKB-KW"/>
</dbReference>
<dbReference type="EMBL" id="FOIE01000001">
    <property type="protein sequence ID" value="SES86750.1"/>
    <property type="molecule type" value="Genomic_DNA"/>
</dbReference>
<dbReference type="GO" id="GO:0003700">
    <property type="term" value="F:DNA-binding transcription factor activity"/>
    <property type="evidence" value="ECO:0007669"/>
    <property type="project" value="InterPro"/>
</dbReference>
<dbReference type="RefSeq" id="WP_091439455.1">
    <property type="nucleotide sequence ID" value="NZ_FOIE01000001.1"/>
</dbReference>
<dbReference type="AlphaFoldDB" id="A0A1H9ZYA6"/>
<dbReference type="PANTHER" id="PTHR30204:SF69">
    <property type="entry name" value="MERR-FAMILY TRANSCRIPTIONAL REGULATOR"/>
    <property type="match status" value="1"/>
</dbReference>
<protein>
    <submittedName>
        <fullName evidence="6">DNA-binding transcriptional regulator, MerR family</fullName>
    </submittedName>
</protein>
<dbReference type="Pfam" id="PF00376">
    <property type="entry name" value="MerR"/>
    <property type="match status" value="1"/>
</dbReference>
<dbReference type="PRINTS" id="PR00040">
    <property type="entry name" value="HTHMERR"/>
</dbReference>
<keyword evidence="7" id="KW-1185">Reference proteome</keyword>
<dbReference type="InterPro" id="IPR047057">
    <property type="entry name" value="MerR_fam"/>
</dbReference>
<keyword evidence="2" id="KW-0805">Transcription regulation</keyword>
<dbReference type="PROSITE" id="PS50937">
    <property type="entry name" value="HTH_MERR_2"/>
    <property type="match status" value="1"/>
</dbReference>
<keyword evidence="4" id="KW-0804">Transcription</keyword>
<dbReference type="PANTHER" id="PTHR30204">
    <property type="entry name" value="REDOX-CYCLING DRUG-SENSING TRANSCRIPTIONAL ACTIVATOR SOXR"/>
    <property type="match status" value="1"/>
</dbReference>
<dbReference type="InterPro" id="IPR009061">
    <property type="entry name" value="DNA-bd_dom_put_sf"/>
</dbReference>
<keyword evidence="3 6" id="KW-0238">DNA-binding</keyword>
<accession>A0A1H9ZYA6</accession>
<dbReference type="OrthoDB" id="3824912at2"/>
<proteinExistence type="predicted"/>
<dbReference type="PROSITE" id="PS00552">
    <property type="entry name" value="HTH_MERR_1"/>
    <property type="match status" value="1"/>
</dbReference>
<dbReference type="SMART" id="SM00422">
    <property type="entry name" value="HTH_MERR"/>
    <property type="match status" value="1"/>
</dbReference>
<evidence type="ECO:0000256" key="4">
    <source>
        <dbReference type="ARBA" id="ARBA00023163"/>
    </source>
</evidence>
<reference evidence="7" key="1">
    <citation type="submission" date="2016-10" db="EMBL/GenBank/DDBJ databases">
        <authorList>
            <person name="Varghese N."/>
            <person name="Submissions S."/>
        </authorList>
    </citation>
    <scope>NUCLEOTIDE SEQUENCE [LARGE SCALE GENOMIC DNA]</scope>
    <source>
        <strain evidence="7">DSM 44209</strain>
    </source>
</reference>
<feature type="domain" description="HTH merR-type" evidence="5">
    <location>
        <begin position="1"/>
        <end position="68"/>
    </location>
</feature>
<sequence length="133" mass="15178">MRIGDLSHRTGVSPRMLRYYEEQGLITARRLDNGFREYDDYLVDRVHKIRGLLDAGIPTRIIGNILPCLHQAEIVVEDADPQLRAMLVEQRDKMTERIAVLEQNRDALIRYIDAMDRAAPESNRSSGETTAVA</sequence>
<dbReference type="InterPro" id="IPR000551">
    <property type="entry name" value="MerR-type_HTH_dom"/>
</dbReference>
<dbReference type="Proteomes" id="UP000198507">
    <property type="component" value="Unassembled WGS sequence"/>
</dbReference>